<dbReference type="AlphaFoldDB" id="A0A455W8C6"/>
<dbReference type="EMBL" id="AP019537">
    <property type="protein sequence ID" value="BBJ02453.1"/>
    <property type="molecule type" value="Genomic_DNA"/>
</dbReference>
<evidence type="ECO:0000313" key="1">
    <source>
        <dbReference type="EMBL" id="BBJ02453.1"/>
    </source>
</evidence>
<proteinExistence type="predicted"/>
<accession>A0A455W8C6</accession>
<protein>
    <submittedName>
        <fullName evidence="1">Uncharacterized protein</fullName>
    </submittedName>
</protein>
<organism evidence="1">
    <name type="scientific">Marinobacter nauticus</name>
    <name type="common">Marinobacter hydrocarbonoclasticus</name>
    <name type="synonym">Marinobacter aquaeolei</name>
    <dbReference type="NCBI Taxonomy" id="2743"/>
    <lineage>
        <taxon>Bacteria</taxon>
        <taxon>Pseudomonadati</taxon>
        <taxon>Pseudomonadota</taxon>
        <taxon>Gammaproteobacteria</taxon>
        <taxon>Pseudomonadales</taxon>
        <taxon>Marinobacteraceae</taxon>
        <taxon>Marinobacter</taxon>
    </lineage>
</organism>
<sequence>MLRQGYVIQTNTQLEQLFERGRFKPRKIERKKEKIQEDQRQRNPFADYADLLATLEATLNAITSEDPSAQKRLLGLARMLERTCQEAPEEPVNQIV</sequence>
<gene>
    <name evidence="1" type="ORF">YBY_03010</name>
</gene>
<reference evidence="1" key="1">
    <citation type="submission" date="2019-03" db="EMBL/GenBank/DDBJ databases">
        <title>Whole genome analysis of nitrate-reducing bacteria Marinobacter hydrocarbonoclasticus YB03.</title>
        <authorList>
            <person name="Azam A.H."/>
            <person name="Yuk S.R."/>
            <person name="Kamarisima K."/>
            <person name="Miyanaga K."/>
            <person name="Tanji Y."/>
        </authorList>
    </citation>
    <scope>NUCLEOTIDE SEQUENCE</scope>
    <source>
        <strain evidence="1">YB03</strain>
    </source>
</reference>
<name>A0A455W8C6_MARNT</name>